<evidence type="ECO:0000256" key="5">
    <source>
        <dbReference type="SAM" id="MobiDB-lite"/>
    </source>
</evidence>
<dbReference type="InterPro" id="IPR016140">
    <property type="entry name" value="Bifunc_inhib/LTP/seed_store"/>
</dbReference>
<dbReference type="InterPro" id="IPR036312">
    <property type="entry name" value="Bifun_inhib/LTP/seed_sf"/>
</dbReference>
<gene>
    <name evidence="8" type="ORF">HU200_027523</name>
</gene>
<comment type="caution">
    <text evidence="8">The sequence shown here is derived from an EMBL/GenBank/DDBJ whole genome shotgun (WGS) entry which is preliminary data.</text>
</comment>
<evidence type="ECO:0000256" key="4">
    <source>
        <dbReference type="ARBA" id="ARBA00023180"/>
    </source>
</evidence>
<dbReference type="PANTHER" id="PTHR33044">
    <property type="entry name" value="BIFUNCTIONAL INHIBITOR/LIPID-TRANSFER PROTEIN/SEED STORAGE 2S ALBUMIN SUPERFAMILY PROTEIN-RELATED"/>
    <property type="match status" value="1"/>
</dbReference>
<dbReference type="AlphaFoldDB" id="A0A835BUC9"/>
<dbReference type="Pfam" id="PF14368">
    <property type="entry name" value="LTP_2"/>
    <property type="match status" value="1"/>
</dbReference>
<sequence>MAAVLSPATFCVAVLLLVAGVVHAVPESGSGGSTATCSTDLFRLLPCLSFIDGSAPAPADTCCSNLGSMVHDEPQCLCQAIANPSASPVPVNITRVFAMPRLCRLDLPSAAGACAVSGLLPHGPASPPPPAMVARNASANSTVPSTVEPASRTPARTPVMMPSPWVSGQMPRYSRGSKVTVDGFPVALGFVTLLSILAF</sequence>
<feature type="region of interest" description="Disordered" evidence="5">
    <location>
        <begin position="136"/>
        <end position="163"/>
    </location>
</feature>
<evidence type="ECO:0000313" key="9">
    <source>
        <dbReference type="Proteomes" id="UP000636709"/>
    </source>
</evidence>
<comment type="similarity">
    <text evidence="1">Belongs to the plant LTP family.</text>
</comment>
<protein>
    <recommendedName>
        <fullName evidence="7">Bifunctional inhibitor/plant lipid transfer protein/seed storage helical domain-containing protein</fullName>
    </recommendedName>
</protein>
<dbReference type="InterPro" id="IPR043325">
    <property type="entry name" value="LTSS"/>
</dbReference>
<accession>A0A835BUC9</accession>
<reference evidence="8" key="1">
    <citation type="submission" date="2020-07" db="EMBL/GenBank/DDBJ databases">
        <title>Genome sequence and genetic diversity analysis of an under-domesticated orphan crop, white fonio (Digitaria exilis).</title>
        <authorList>
            <person name="Bennetzen J.L."/>
            <person name="Chen S."/>
            <person name="Ma X."/>
            <person name="Wang X."/>
            <person name="Yssel A.E.J."/>
            <person name="Chaluvadi S.R."/>
            <person name="Johnson M."/>
            <person name="Gangashetty P."/>
            <person name="Hamidou F."/>
            <person name="Sanogo M.D."/>
            <person name="Zwaenepoel A."/>
            <person name="Wallace J."/>
            <person name="Van De Peer Y."/>
            <person name="Van Deynze A."/>
        </authorList>
    </citation>
    <scope>NUCLEOTIDE SEQUENCE</scope>
    <source>
        <tissue evidence="8">Leaves</tissue>
    </source>
</reference>
<dbReference type="Gene3D" id="1.10.110.10">
    <property type="entry name" value="Plant lipid-transfer and hydrophobic proteins"/>
    <property type="match status" value="1"/>
</dbReference>
<feature type="chain" id="PRO_5032335133" description="Bifunctional inhibitor/plant lipid transfer protein/seed storage helical domain-containing protein" evidence="6">
    <location>
        <begin position="25"/>
        <end position="199"/>
    </location>
</feature>
<dbReference type="OrthoDB" id="664243at2759"/>
<dbReference type="Gramene" id="Dexi7A01G0008930.1">
    <property type="protein sequence ID" value="Dexi7A01G0008930.1:cds"/>
    <property type="gene ID" value="Dexi7A01G0008930"/>
</dbReference>
<name>A0A835BUC9_9POAL</name>
<keyword evidence="4" id="KW-0325">Glycoprotein</keyword>
<keyword evidence="2 6" id="KW-0732">Signal</keyword>
<evidence type="ECO:0000256" key="1">
    <source>
        <dbReference type="ARBA" id="ARBA00009748"/>
    </source>
</evidence>
<evidence type="ECO:0000313" key="8">
    <source>
        <dbReference type="EMBL" id="KAF8714979.1"/>
    </source>
</evidence>
<dbReference type="CDD" id="cd00010">
    <property type="entry name" value="AAI_LTSS"/>
    <property type="match status" value="1"/>
</dbReference>
<organism evidence="8 9">
    <name type="scientific">Digitaria exilis</name>
    <dbReference type="NCBI Taxonomy" id="1010633"/>
    <lineage>
        <taxon>Eukaryota</taxon>
        <taxon>Viridiplantae</taxon>
        <taxon>Streptophyta</taxon>
        <taxon>Embryophyta</taxon>
        <taxon>Tracheophyta</taxon>
        <taxon>Spermatophyta</taxon>
        <taxon>Magnoliopsida</taxon>
        <taxon>Liliopsida</taxon>
        <taxon>Poales</taxon>
        <taxon>Poaceae</taxon>
        <taxon>PACMAD clade</taxon>
        <taxon>Panicoideae</taxon>
        <taxon>Panicodae</taxon>
        <taxon>Paniceae</taxon>
        <taxon>Anthephorinae</taxon>
        <taxon>Digitaria</taxon>
    </lineage>
</organism>
<dbReference type="EMBL" id="JACEFO010001734">
    <property type="protein sequence ID" value="KAF8714979.1"/>
    <property type="molecule type" value="Genomic_DNA"/>
</dbReference>
<evidence type="ECO:0000259" key="7">
    <source>
        <dbReference type="SMART" id="SM00499"/>
    </source>
</evidence>
<keyword evidence="9" id="KW-1185">Reference proteome</keyword>
<proteinExistence type="inferred from homology"/>
<keyword evidence="3" id="KW-1015">Disulfide bond</keyword>
<dbReference type="Proteomes" id="UP000636709">
    <property type="component" value="Unassembled WGS sequence"/>
</dbReference>
<dbReference type="SMART" id="SM00499">
    <property type="entry name" value="AAI"/>
    <property type="match status" value="1"/>
</dbReference>
<feature type="signal peptide" evidence="6">
    <location>
        <begin position="1"/>
        <end position="24"/>
    </location>
</feature>
<dbReference type="SUPFAM" id="SSF47699">
    <property type="entry name" value="Bifunctional inhibitor/lipid-transfer protein/seed storage 2S albumin"/>
    <property type="match status" value="1"/>
</dbReference>
<evidence type="ECO:0000256" key="6">
    <source>
        <dbReference type="SAM" id="SignalP"/>
    </source>
</evidence>
<evidence type="ECO:0000256" key="2">
    <source>
        <dbReference type="ARBA" id="ARBA00022729"/>
    </source>
</evidence>
<feature type="domain" description="Bifunctional inhibitor/plant lipid transfer protein/seed storage helical" evidence="7">
    <location>
        <begin position="37"/>
        <end position="114"/>
    </location>
</feature>
<evidence type="ECO:0000256" key="3">
    <source>
        <dbReference type="ARBA" id="ARBA00023157"/>
    </source>
</evidence>